<feature type="transmembrane region" description="Helical" evidence="1">
    <location>
        <begin position="193"/>
        <end position="211"/>
    </location>
</feature>
<keyword evidence="1" id="KW-0472">Membrane</keyword>
<keyword evidence="1" id="KW-1133">Transmembrane helix</keyword>
<feature type="transmembrane region" description="Helical" evidence="1">
    <location>
        <begin position="120"/>
        <end position="139"/>
    </location>
</feature>
<dbReference type="EMBL" id="AB027295">
    <property type="protein sequence ID" value="BAB08090.1"/>
    <property type="molecule type" value="Genomic_DNA"/>
</dbReference>
<organism evidence="2">
    <name type="scientific">Physarum polycephalum</name>
    <name type="common">Many-headed slime mold</name>
    <name type="synonym">Badhamia polycephala</name>
    <dbReference type="NCBI Taxonomy" id="5791"/>
    <lineage>
        <taxon>Eukaryota</taxon>
        <taxon>Amoebozoa</taxon>
        <taxon>Evosea</taxon>
        <taxon>Eumycetozoa</taxon>
        <taxon>Myxogastria</taxon>
        <taxon>Myxogastromycetidae</taxon>
        <taxon>Physariida</taxon>
        <taxon>Physaraceae</taxon>
        <taxon>Physarum</taxon>
    </lineage>
</organism>
<geneLocation type="mitochondrion" evidence="2"/>
<proteinExistence type="predicted"/>
<protein>
    <submittedName>
        <fullName evidence="2">ORF10</fullName>
    </submittedName>
</protein>
<feature type="transmembrane region" description="Helical" evidence="1">
    <location>
        <begin position="160"/>
        <end position="187"/>
    </location>
</feature>
<sequence>MFFKLSIIFYLRYLYLGQNFMLYKSENSIIYLSSFSRLLFMSILIIIVIYNFYKLLDIIFFDEILKLYLYFFRHKFNDKMRLFVIAYSIRNIWGPIYLFFDSICNFTPIPDEYYYDDHYIYDWIYNYTFVTKLSLNLFIYQNTFMIHLFFKCSKKMFRLLYIHLHFDAFGKYLHILLLSIVIIYEIIHTNMYYTYYMLFITYIINVIYKYYIFEKKKDFMFDGLLNKNFYNVQYFIFANNKSTLNMKTNIDYLYFMEKLKEETTIKYILNDFEQVPEELVNKQINQMYLRFSIILILLFMTIFLYDVIRYSIIIKILNYNIYSFFILLPLIFILYSATKIFTLSNTAEIDDFTEYVFNKKFNIISWILISIHYLYF</sequence>
<keyword evidence="1" id="KW-0812">Transmembrane</keyword>
<dbReference type="AlphaFoldDB" id="Q9MJ72"/>
<feature type="transmembrane region" description="Helical" evidence="1">
    <location>
        <begin position="82"/>
        <end position="100"/>
    </location>
</feature>
<feature type="transmembrane region" description="Helical" evidence="1">
    <location>
        <begin position="29"/>
        <end position="53"/>
    </location>
</feature>
<accession>Q9MJ72</accession>
<keyword evidence="2" id="KW-0496">Mitochondrion</keyword>
<evidence type="ECO:0000256" key="1">
    <source>
        <dbReference type="SAM" id="Phobius"/>
    </source>
</evidence>
<dbReference type="GeneID" id="1501715"/>
<feature type="transmembrane region" description="Helical" evidence="1">
    <location>
        <begin position="287"/>
        <end position="305"/>
    </location>
</feature>
<dbReference type="RefSeq" id="NP_062856.1">
    <property type="nucleotide sequence ID" value="NC_002508.1"/>
</dbReference>
<reference evidence="2" key="1">
    <citation type="journal article" date="2001" name="Mol. Gen. Genet.">
        <title>The complete DNA sequence of the mitochondrial genome of Physarum polycephalum.</title>
        <authorList>
            <person name="Takano H."/>
            <person name="Abe T."/>
            <person name="Sakurai R."/>
            <person name="Moriyama Y."/>
            <person name="Miyazawa Y."/>
            <person name="Nozaki H."/>
            <person name="Kawano S."/>
            <person name="Sasaki N."/>
            <person name="Kuroiwa T."/>
        </authorList>
    </citation>
    <scope>NUCLEOTIDE SEQUENCE</scope>
</reference>
<name>Q9MJ72_PHYPO</name>
<feature type="transmembrane region" description="Helical" evidence="1">
    <location>
        <begin position="317"/>
        <end position="335"/>
    </location>
</feature>
<evidence type="ECO:0000313" key="2">
    <source>
        <dbReference type="EMBL" id="BAB08090.1"/>
    </source>
</evidence>